<name>A0A9W9YAM3_9CNID</name>
<protein>
    <submittedName>
        <fullName evidence="1">Uncharacterized protein</fullName>
    </submittedName>
</protein>
<gene>
    <name evidence="1" type="ORF">OS493_035831</name>
</gene>
<organism evidence="1 2">
    <name type="scientific">Desmophyllum pertusum</name>
    <dbReference type="NCBI Taxonomy" id="174260"/>
    <lineage>
        <taxon>Eukaryota</taxon>
        <taxon>Metazoa</taxon>
        <taxon>Cnidaria</taxon>
        <taxon>Anthozoa</taxon>
        <taxon>Hexacorallia</taxon>
        <taxon>Scleractinia</taxon>
        <taxon>Caryophylliina</taxon>
        <taxon>Caryophylliidae</taxon>
        <taxon>Desmophyllum</taxon>
    </lineage>
</organism>
<comment type="caution">
    <text evidence="1">The sequence shown here is derived from an EMBL/GenBank/DDBJ whole genome shotgun (WGS) entry which is preliminary data.</text>
</comment>
<accession>A0A9W9YAM3</accession>
<dbReference type="EMBL" id="MU827833">
    <property type="protein sequence ID" value="KAJ7319521.1"/>
    <property type="molecule type" value="Genomic_DNA"/>
</dbReference>
<proteinExistence type="predicted"/>
<evidence type="ECO:0000313" key="2">
    <source>
        <dbReference type="Proteomes" id="UP001163046"/>
    </source>
</evidence>
<dbReference type="Proteomes" id="UP001163046">
    <property type="component" value="Unassembled WGS sequence"/>
</dbReference>
<keyword evidence="2" id="KW-1185">Reference proteome</keyword>
<evidence type="ECO:0000313" key="1">
    <source>
        <dbReference type="EMBL" id="KAJ7319521.1"/>
    </source>
</evidence>
<dbReference type="AlphaFoldDB" id="A0A9W9YAM3"/>
<sequence>MFASTDDPQDVSDAYCELMGGCQLKEMCSKISSEETERNEALRNCLNATTLENLTVVSEISRQFHGDGIQGTISLPGDDVTVMDRSKAETSSFRQFF</sequence>
<reference evidence="1" key="1">
    <citation type="submission" date="2023-01" db="EMBL/GenBank/DDBJ databases">
        <title>Genome assembly of the deep-sea coral Lophelia pertusa.</title>
        <authorList>
            <person name="Herrera S."/>
            <person name="Cordes E."/>
        </authorList>
    </citation>
    <scope>NUCLEOTIDE SEQUENCE</scope>
    <source>
        <strain evidence="1">USNM1676648</strain>
        <tissue evidence="1">Polyp</tissue>
    </source>
</reference>